<accession>A0ABX1TJ18</accession>
<gene>
    <name evidence="2" type="ORF">E4P82_02175</name>
</gene>
<dbReference type="Proteomes" id="UP000760480">
    <property type="component" value="Unassembled WGS sequence"/>
</dbReference>
<dbReference type="Gene3D" id="3.40.50.880">
    <property type="match status" value="1"/>
</dbReference>
<dbReference type="PROSITE" id="PS51273">
    <property type="entry name" value="GATASE_TYPE_1"/>
    <property type="match status" value="1"/>
</dbReference>
<dbReference type="NCBIfam" id="NF005458">
    <property type="entry name" value="PRK07053.1"/>
    <property type="match status" value="1"/>
</dbReference>
<evidence type="ECO:0000259" key="1">
    <source>
        <dbReference type="Pfam" id="PF00117"/>
    </source>
</evidence>
<dbReference type="RefSeq" id="WP_169247363.1">
    <property type="nucleotide sequence ID" value="NZ_SPMZ01000008.1"/>
</dbReference>
<dbReference type="SUPFAM" id="SSF52317">
    <property type="entry name" value="Class I glutamine amidotransferase-like"/>
    <property type="match status" value="1"/>
</dbReference>
<dbReference type="InterPro" id="IPR044992">
    <property type="entry name" value="ChyE-like"/>
</dbReference>
<keyword evidence="3" id="KW-1185">Reference proteome</keyword>
<proteinExistence type="predicted"/>
<sequence>MKTVLAIRHVAFEDLDAFTPVLAERGYAVRYLEAGYDDLTALDPSADDLLVILGGPIGVYEDDAYPFIHDELRVLRARLEAGRPTLGLCLGCQMIARALGARVYPGGRKEIGWKPLTLTEGGRNGPLAPFADGVPVLHWHGDTFDLPEGAERLASTDLYPNQAFAWGEHALALQFHVEATAQGLERWFIGHACEIGQTPGLSVSTLRTETARYATETAARGRQCFAAWLDRVDL</sequence>
<name>A0ABX1TJ18_9GAMM</name>
<protein>
    <submittedName>
        <fullName evidence="2">Glutamine amidotransferase</fullName>
    </submittedName>
</protein>
<dbReference type="EMBL" id="SPMZ01000008">
    <property type="protein sequence ID" value="NMQ18104.1"/>
    <property type="molecule type" value="Genomic_DNA"/>
</dbReference>
<comment type="caution">
    <text evidence="2">The sequence shown here is derived from an EMBL/GenBank/DDBJ whole genome shotgun (WGS) entry which is preliminary data.</text>
</comment>
<dbReference type="PANTHER" id="PTHR42695">
    <property type="entry name" value="GLUTAMINE AMIDOTRANSFERASE YLR126C-RELATED"/>
    <property type="match status" value="1"/>
</dbReference>
<dbReference type="CDD" id="cd01741">
    <property type="entry name" value="GATase1_1"/>
    <property type="match status" value="1"/>
</dbReference>
<feature type="domain" description="Glutamine amidotransferase" evidence="1">
    <location>
        <begin position="22"/>
        <end position="181"/>
    </location>
</feature>
<dbReference type="InterPro" id="IPR017926">
    <property type="entry name" value="GATASE"/>
</dbReference>
<reference evidence="2 3" key="1">
    <citation type="submission" date="2019-03" db="EMBL/GenBank/DDBJ databases">
        <title>Metabolic reconstructions from genomes of highly enriched 'Candidatus Accumulibacter' and 'Candidatus Competibacter' bioreactor populations.</title>
        <authorList>
            <person name="Annavajhala M.K."/>
            <person name="Welles L."/>
            <person name="Abbas B."/>
            <person name="Sorokin D."/>
            <person name="Park H."/>
            <person name="Van Loosdrecht M."/>
            <person name="Chandran K."/>
        </authorList>
    </citation>
    <scope>NUCLEOTIDE SEQUENCE [LARGE SCALE GENOMIC DNA]</scope>
    <source>
        <strain evidence="2 3">SBR_G</strain>
    </source>
</reference>
<keyword evidence="2" id="KW-0315">Glutamine amidotransferase</keyword>
<dbReference type="PANTHER" id="PTHR42695:SF5">
    <property type="entry name" value="GLUTAMINE AMIDOTRANSFERASE YLR126C-RELATED"/>
    <property type="match status" value="1"/>
</dbReference>
<evidence type="ECO:0000313" key="3">
    <source>
        <dbReference type="Proteomes" id="UP000760480"/>
    </source>
</evidence>
<evidence type="ECO:0000313" key="2">
    <source>
        <dbReference type="EMBL" id="NMQ18104.1"/>
    </source>
</evidence>
<dbReference type="Pfam" id="PF00117">
    <property type="entry name" value="GATase"/>
    <property type="match status" value="1"/>
</dbReference>
<organism evidence="2 3">
    <name type="scientific">Candidatus Competibacter phosphatis</name>
    <dbReference type="NCBI Taxonomy" id="221280"/>
    <lineage>
        <taxon>Bacteria</taxon>
        <taxon>Pseudomonadati</taxon>
        <taxon>Pseudomonadota</taxon>
        <taxon>Gammaproteobacteria</taxon>
        <taxon>Candidatus Competibacteraceae</taxon>
        <taxon>Candidatus Competibacter</taxon>
    </lineage>
</organism>
<dbReference type="InterPro" id="IPR029062">
    <property type="entry name" value="Class_I_gatase-like"/>
</dbReference>